<dbReference type="InterPro" id="IPR053716">
    <property type="entry name" value="Flag_assembly_chemotaxis_eff"/>
</dbReference>
<name>A0A127PCM0_9BURK</name>
<evidence type="ECO:0000256" key="1">
    <source>
        <dbReference type="SAM" id="Coils"/>
    </source>
</evidence>
<dbReference type="AlphaFoldDB" id="A0A127PCM0"/>
<protein>
    <submittedName>
        <fullName evidence="2">Uncharacterized protein</fullName>
    </submittedName>
</protein>
<organism evidence="2">
    <name type="scientific">Collimonas fungivorans</name>
    <dbReference type="NCBI Taxonomy" id="158899"/>
    <lineage>
        <taxon>Bacteria</taxon>
        <taxon>Pseudomonadati</taxon>
        <taxon>Pseudomonadota</taxon>
        <taxon>Betaproteobacteria</taxon>
        <taxon>Burkholderiales</taxon>
        <taxon>Oxalobacteraceae</taxon>
        <taxon>Collimonas</taxon>
    </lineage>
</organism>
<dbReference type="Gene3D" id="1.10.287.1700">
    <property type="match status" value="1"/>
</dbReference>
<sequence>MSGGMATDLRGFVYPLASVQHRYQWQLDILQGKLAAVQAELLMEQEHLAELKRQMAAQSEHISKALQLRMNPLVHQRSIAYLVQCASQIQEQEQRVSSLLERRQEIRQECIRQQQRLELTEQHRLHCLKDYIAVEQVRQSNEADRDWIARSVWKERTNASQIQAMSKSEGKI</sequence>
<proteinExistence type="predicted"/>
<gene>
    <name evidence="2" type="ORF">CFter6_2913</name>
</gene>
<reference evidence="2 3" key="1">
    <citation type="submission" date="2015-11" db="EMBL/GenBank/DDBJ databases">
        <title>Exploring the genomic traits of fungus-feeding bacterial genus Collimonas.</title>
        <authorList>
            <person name="Song C."/>
            <person name="Schmidt R."/>
            <person name="de Jager V."/>
            <person name="Krzyzanowska D."/>
            <person name="Jongedijk E."/>
            <person name="Cankar K."/>
            <person name="Beekwilder J."/>
            <person name="van Veen A."/>
            <person name="de Boer W."/>
            <person name="van Veen J.A."/>
            <person name="Garbeva P."/>
        </authorList>
    </citation>
    <scope>NUCLEOTIDE SEQUENCE [LARGE SCALE GENOMIC DNA]</scope>
    <source>
        <strain evidence="2 3">Ter6</strain>
    </source>
</reference>
<dbReference type="PATRIC" id="fig|158899.10.peg.2910"/>
<dbReference type="EMBL" id="CP013232">
    <property type="protein sequence ID" value="AMO95579.1"/>
    <property type="molecule type" value="Genomic_DNA"/>
</dbReference>
<evidence type="ECO:0000313" key="2">
    <source>
        <dbReference type="EMBL" id="AMO95579.1"/>
    </source>
</evidence>
<feature type="coiled-coil region" evidence="1">
    <location>
        <begin position="34"/>
        <end position="123"/>
    </location>
</feature>
<dbReference type="Proteomes" id="UP000072421">
    <property type="component" value="Chromosome"/>
</dbReference>
<keyword evidence="1" id="KW-0175">Coiled coil</keyword>
<accession>A0A127PCM0</accession>
<evidence type="ECO:0000313" key="3">
    <source>
        <dbReference type="Proteomes" id="UP000072421"/>
    </source>
</evidence>